<dbReference type="EMBL" id="JBJXBP010000003">
    <property type="protein sequence ID" value="KAL3838980.1"/>
    <property type="molecule type" value="Genomic_DNA"/>
</dbReference>
<comment type="caution">
    <text evidence="1">The sequence shown here is derived from an EMBL/GenBank/DDBJ whole genome shotgun (WGS) entry which is preliminary data.</text>
</comment>
<name>A0ABD3TQH4_9LAMI</name>
<gene>
    <name evidence="1" type="ORF">ACJIZ3_023571</name>
</gene>
<protein>
    <submittedName>
        <fullName evidence="1">Uncharacterized protein</fullName>
    </submittedName>
</protein>
<dbReference type="AlphaFoldDB" id="A0ABD3TQH4"/>
<reference evidence="1 2" key="1">
    <citation type="submission" date="2024-12" db="EMBL/GenBank/DDBJ databases">
        <title>The unique morphological basis and parallel evolutionary history of personate flowers in Penstemon.</title>
        <authorList>
            <person name="Depatie T.H."/>
            <person name="Wessinger C.A."/>
        </authorList>
    </citation>
    <scope>NUCLEOTIDE SEQUENCE [LARGE SCALE GENOMIC DNA]</scope>
    <source>
        <strain evidence="1">WTNN_2</strain>
        <tissue evidence="1">Leaf</tissue>
    </source>
</reference>
<sequence>MNAIQSAWILKEYIKICITLWKISSCP</sequence>
<dbReference type="Proteomes" id="UP001634393">
    <property type="component" value="Unassembled WGS sequence"/>
</dbReference>
<keyword evidence="2" id="KW-1185">Reference proteome</keyword>
<evidence type="ECO:0000313" key="2">
    <source>
        <dbReference type="Proteomes" id="UP001634393"/>
    </source>
</evidence>
<proteinExistence type="predicted"/>
<evidence type="ECO:0000313" key="1">
    <source>
        <dbReference type="EMBL" id="KAL3838980.1"/>
    </source>
</evidence>
<organism evidence="1 2">
    <name type="scientific">Penstemon smallii</name>
    <dbReference type="NCBI Taxonomy" id="265156"/>
    <lineage>
        <taxon>Eukaryota</taxon>
        <taxon>Viridiplantae</taxon>
        <taxon>Streptophyta</taxon>
        <taxon>Embryophyta</taxon>
        <taxon>Tracheophyta</taxon>
        <taxon>Spermatophyta</taxon>
        <taxon>Magnoliopsida</taxon>
        <taxon>eudicotyledons</taxon>
        <taxon>Gunneridae</taxon>
        <taxon>Pentapetalae</taxon>
        <taxon>asterids</taxon>
        <taxon>lamiids</taxon>
        <taxon>Lamiales</taxon>
        <taxon>Plantaginaceae</taxon>
        <taxon>Cheloneae</taxon>
        <taxon>Penstemon</taxon>
    </lineage>
</organism>
<accession>A0ABD3TQH4</accession>